<dbReference type="PANTHER" id="PTHR42756:SF1">
    <property type="entry name" value="TRANSCRIPTIONAL REPRESSOR OF EMRAB OPERON"/>
    <property type="match status" value="1"/>
</dbReference>
<dbReference type="OrthoDB" id="2287011at2"/>
<proteinExistence type="predicted"/>
<comment type="caution">
    <text evidence="4">The sequence shown here is derived from an EMBL/GenBank/DDBJ whole genome shotgun (WGS) entry which is preliminary data.</text>
</comment>
<dbReference type="Pfam" id="PF12802">
    <property type="entry name" value="MarR_2"/>
    <property type="match status" value="1"/>
</dbReference>
<keyword evidence="1" id="KW-0805">Transcription regulation</keyword>
<accession>A0A2V3UA25</accession>
<keyword evidence="2" id="KW-0238">DNA-binding</keyword>
<organism evidence="4 5">
    <name type="scientific">Chelatococcus asaccharovorans</name>
    <dbReference type="NCBI Taxonomy" id="28210"/>
    <lineage>
        <taxon>Bacteria</taxon>
        <taxon>Pseudomonadati</taxon>
        <taxon>Pseudomonadota</taxon>
        <taxon>Alphaproteobacteria</taxon>
        <taxon>Hyphomicrobiales</taxon>
        <taxon>Chelatococcaceae</taxon>
        <taxon>Chelatococcus</taxon>
    </lineage>
</organism>
<evidence type="ECO:0000313" key="5">
    <source>
        <dbReference type="Proteomes" id="UP000248021"/>
    </source>
</evidence>
<dbReference type="Proteomes" id="UP000248021">
    <property type="component" value="Unassembled WGS sequence"/>
</dbReference>
<reference evidence="4 5" key="1">
    <citation type="submission" date="2018-05" db="EMBL/GenBank/DDBJ databases">
        <title>Genomic Encyclopedia of Type Strains, Phase IV (KMG-IV): sequencing the most valuable type-strain genomes for metagenomic binning, comparative biology and taxonomic classification.</title>
        <authorList>
            <person name="Goeker M."/>
        </authorList>
    </citation>
    <scope>NUCLEOTIDE SEQUENCE [LARGE SCALE GENOMIC DNA]</scope>
    <source>
        <strain evidence="4 5">DSM 6462</strain>
    </source>
</reference>
<dbReference type="PANTHER" id="PTHR42756">
    <property type="entry name" value="TRANSCRIPTIONAL REGULATOR, MARR"/>
    <property type="match status" value="1"/>
</dbReference>
<dbReference type="EMBL" id="QJJK01000004">
    <property type="protein sequence ID" value="PXW60260.1"/>
    <property type="molecule type" value="Genomic_DNA"/>
</dbReference>
<protein>
    <submittedName>
        <fullName evidence="4">MarR family transcriptional regulator</fullName>
    </submittedName>
</protein>
<name>A0A2V3UA25_9HYPH</name>
<dbReference type="PRINTS" id="PR00598">
    <property type="entry name" value="HTHMARR"/>
</dbReference>
<keyword evidence="5" id="KW-1185">Reference proteome</keyword>
<gene>
    <name evidence="4" type="ORF">C7450_104313</name>
</gene>
<dbReference type="Gene3D" id="1.10.10.10">
    <property type="entry name" value="Winged helix-like DNA-binding domain superfamily/Winged helix DNA-binding domain"/>
    <property type="match status" value="1"/>
</dbReference>
<dbReference type="PROSITE" id="PS50995">
    <property type="entry name" value="HTH_MARR_2"/>
    <property type="match status" value="1"/>
</dbReference>
<evidence type="ECO:0000313" key="4">
    <source>
        <dbReference type="EMBL" id="PXW60260.1"/>
    </source>
</evidence>
<dbReference type="SMART" id="SM00347">
    <property type="entry name" value="HTH_MARR"/>
    <property type="match status" value="1"/>
</dbReference>
<sequence length="132" mass="14697">MSTPCHCTNLRIATRKVAALYDAALSPVGINIAQYALLRTIARRQPISLTELAKHLELDRSTMGRNVRVIQKLGLVELGRGEDQREATVTLSEHGSTVLRKAEPLWDRCQDEIGERLGPTRVELIAELSQLL</sequence>
<dbReference type="InterPro" id="IPR000835">
    <property type="entry name" value="HTH_MarR-typ"/>
</dbReference>
<dbReference type="AlphaFoldDB" id="A0A2V3UA25"/>
<evidence type="ECO:0000256" key="1">
    <source>
        <dbReference type="ARBA" id="ARBA00023015"/>
    </source>
</evidence>
<evidence type="ECO:0000256" key="2">
    <source>
        <dbReference type="ARBA" id="ARBA00023125"/>
    </source>
</evidence>
<dbReference type="InterPro" id="IPR036388">
    <property type="entry name" value="WH-like_DNA-bd_sf"/>
</dbReference>
<dbReference type="RefSeq" id="WP_110374586.1">
    <property type="nucleotide sequence ID" value="NZ_CAKNFM010000006.1"/>
</dbReference>
<keyword evidence="3" id="KW-0804">Transcription</keyword>
<evidence type="ECO:0000256" key="3">
    <source>
        <dbReference type="ARBA" id="ARBA00023163"/>
    </source>
</evidence>
<dbReference type="GO" id="GO:0003700">
    <property type="term" value="F:DNA-binding transcription factor activity"/>
    <property type="evidence" value="ECO:0007669"/>
    <property type="project" value="InterPro"/>
</dbReference>
<dbReference type="SUPFAM" id="SSF46785">
    <property type="entry name" value="Winged helix' DNA-binding domain"/>
    <property type="match status" value="1"/>
</dbReference>
<dbReference type="InterPro" id="IPR036390">
    <property type="entry name" value="WH_DNA-bd_sf"/>
</dbReference>
<dbReference type="GO" id="GO:0003677">
    <property type="term" value="F:DNA binding"/>
    <property type="evidence" value="ECO:0007669"/>
    <property type="project" value="UniProtKB-KW"/>
</dbReference>